<dbReference type="GO" id="GO:0046983">
    <property type="term" value="F:protein dimerization activity"/>
    <property type="evidence" value="ECO:0007669"/>
    <property type="project" value="InterPro"/>
</dbReference>
<dbReference type="Gene3D" id="1.10.60.10">
    <property type="entry name" value="Iron dependent repressor, metal binding and dimerisation domain"/>
    <property type="match status" value="1"/>
</dbReference>
<dbReference type="InterPro" id="IPR050536">
    <property type="entry name" value="DtxR_MntR_Metal-Reg"/>
</dbReference>
<dbReference type="InterPro" id="IPR036421">
    <property type="entry name" value="Fe_dep_repressor_sf"/>
</dbReference>
<evidence type="ECO:0000256" key="1">
    <source>
        <dbReference type="ARBA" id="ARBA00007871"/>
    </source>
</evidence>
<comment type="caution">
    <text evidence="6">The sequence shown here is derived from an EMBL/GenBank/DDBJ whole genome shotgun (WGS) entry which is preliminary data.</text>
</comment>
<dbReference type="GO" id="GO:0003677">
    <property type="term" value="F:DNA binding"/>
    <property type="evidence" value="ECO:0007669"/>
    <property type="project" value="UniProtKB-KW"/>
</dbReference>
<dbReference type="PANTHER" id="PTHR33238:SF7">
    <property type="entry name" value="IRON-DEPENDENT TRANSCRIPTIONAL REGULATOR"/>
    <property type="match status" value="1"/>
</dbReference>
<proteinExistence type="inferred from homology"/>
<dbReference type="PATRIC" id="fig|742734.4.peg.5377"/>
<dbReference type="Pfam" id="PF02742">
    <property type="entry name" value="Fe_dep_repr_C"/>
    <property type="match status" value="1"/>
</dbReference>
<dbReference type="GO" id="GO:0003700">
    <property type="term" value="F:DNA-binding transcription factor activity"/>
    <property type="evidence" value="ECO:0007669"/>
    <property type="project" value="InterPro"/>
</dbReference>
<sequence>MVTNKDINHENNGFDLGNEGFYTLKGYERSSGDQLTSSMEDYLEMICRMEEEGLPIRVSLLAQSLHVRPSSASKMLDNLRTGGYIDFRKYGSIMVTDKGHEAGRYLLHRHRVLHDFFCALNHTDCELEQVEKIEHFINRKTVENMERIITFLREMP</sequence>
<dbReference type="PROSITE" id="PS50944">
    <property type="entry name" value="HTH_DTXR"/>
    <property type="match status" value="1"/>
</dbReference>
<keyword evidence="4" id="KW-0804">Transcription</keyword>
<evidence type="ECO:0000313" key="7">
    <source>
        <dbReference type="Proteomes" id="UP000037392"/>
    </source>
</evidence>
<dbReference type="InterPro" id="IPR001367">
    <property type="entry name" value="Fe_dep_repressor"/>
</dbReference>
<evidence type="ECO:0000256" key="2">
    <source>
        <dbReference type="ARBA" id="ARBA00023015"/>
    </source>
</evidence>
<dbReference type="AlphaFoldDB" id="A0A0J9BPI5"/>
<dbReference type="InterPro" id="IPR022689">
    <property type="entry name" value="Iron_dep_repressor"/>
</dbReference>
<dbReference type="GO" id="GO:0046914">
    <property type="term" value="F:transition metal ion binding"/>
    <property type="evidence" value="ECO:0007669"/>
    <property type="project" value="InterPro"/>
</dbReference>
<evidence type="ECO:0000256" key="4">
    <source>
        <dbReference type="ARBA" id="ARBA00023163"/>
    </source>
</evidence>
<dbReference type="Proteomes" id="UP000037392">
    <property type="component" value="Unassembled WGS sequence"/>
</dbReference>
<protein>
    <recommendedName>
        <fullName evidence="5">HTH dtxR-type domain-containing protein</fullName>
    </recommendedName>
</protein>
<feature type="domain" description="HTH dtxR-type" evidence="5">
    <location>
        <begin position="35"/>
        <end position="96"/>
    </location>
</feature>
<dbReference type="InterPro" id="IPR036390">
    <property type="entry name" value="WH_DNA-bd_sf"/>
</dbReference>
<comment type="similarity">
    <text evidence="1">Belongs to the DtxR/MntR family.</text>
</comment>
<dbReference type="SUPFAM" id="SSF47979">
    <property type="entry name" value="Iron-dependent repressor protein, dimerization domain"/>
    <property type="match status" value="1"/>
</dbReference>
<dbReference type="SMART" id="SM00529">
    <property type="entry name" value="HTH_DTXR"/>
    <property type="match status" value="1"/>
</dbReference>
<keyword evidence="3" id="KW-0238">DNA-binding</keyword>
<accession>A0A0J9BPI5</accession>
<dbReference type="PANTHER" id="PTHR33238">
    <property type="entry name" value="IRON (METAL) DEPENDENT REPRESSOR, DTXR FAMILY"/>
    <property type="match status" value="1"/>
</dbReference>
<dbReference type="SUPFAM" id="SSF46785">
    <property type="entry name" value="Winged helix' DNA-binding domain"/>
    <property type="match status" value="1"/>
</dbReference>
<reference evidence="6 7" key="1">
    <citation type="submission" date="2011-04" db="EMBL/GenBank/DDBJ databases">
        <title>The Genome Sequence of Clostridium citroniae WAL-19142.</title>
        <authorList>
            <consortium name="The Broad Institute Genome Sequencing Platform"/>
            <person name="Earl A."/>
            <person name="Ward D."/>
            <person name="Feldgarden M."/>
            <person name="Gevers D."/>
            <person name="Warren Y.A."/>
            <person name="Tyrrell K.L."/>
            <person name="Citron D.M."/>
            <person name="Goldstein E.J."/>
            <person name="Daigneault M."/>
            <person name="Allen-Vercoe E."/>
            <person name="Young S.K."/>
            <person name="Zeng Q."/>
            <person name="Gargeya S."/>
            <person name="Fitzgerald M."/>
            <person name="Haas B."/>
            <person name="Abouelleil A."/>
            <person name="Alvarado L."/>
            <person name="Arachchi H.M."/>
            <person name="Berlin A."/>
            <person name="Brown A."/>
            <person name="Chapman S.B."/>
            <person name="Chen Z."/>
            <person name="Dunbar C."/>
            <person name="Freedman E."/>
            <person name="Gearin G."/>
            <person name="Gellesch M."/>
            <person name="Goldberg J."/>
            <person name="Griggs A."/>
            <person name="Gujja S."/>
            <person name="Heilman E.R."/>
            <person name="Heiman D."/>
            <person name="Howarth C."/>
            <person name="Larson L."/>
            <person name="Lui A."/>
            <person name="MacDonald P.J."/>
            <person name="Mehta T."/>
            <person name="Montmayeur A."/>
            <person name="Murphy C."/>
            <person name="Neiman D."/>
            <person name="Pearson M."/>
            <person name="Priest M."/>
            <person name="Roberts A."/>
            <person name="Saif S."/>
            <person name="Shea T."/>
            <person name="Shenoy N."/>
            <person name="Sisk P."/>
            <person name="Stolte C."/>
            <person name="Sykes S."/>
            <person name="White J."/>
            <person name="Yandava C."/>
            <person name="Wortman J."/>
            <person name="Nusbaum C."/>
            <person name="Birren B."/>
        </authorList>
    </citation>
    <scope>NUCLEOTIDE SEQUENCE [LARGE SCALE GENOMIC DNA]</scope>
    <source>
        <strain evidence="6 7">WAL-19142</strain>
    </source>
</reference>
<name>A0A0J9BPI5_9FIRM</name>
<evidence type="ECO:0000259" key="5">
    <source>
        <dbReference type="PROSITE" id="PS50944"/>
    </source>
</evidence>
<dbReference type="Pfam" id="PF01325">
    <property type="entry name" value="Fe_dep_repress"/>
    <property type="match status" value="1"/>
</dbReference>
<gene>
    <name evidence="6" type="ORF">HMPREF9470_05023</name>
</gene>
<dbReference type="InterPro" id="IPR022687">
    <property type="entry name" value="HTH_DTXR"/>
</dbReference>
<dbReference type="InterPro" id="IPR036388">
    <property type="entry name" value="WH-like_DNA-bd_sf"/>
</dbReference>
<organism evidence="6 7">
    <name type="scientific">[Clostridium] citroniae WAL-19142</name>
    <dbReference type="NCBI Taxonomy" id="742734"/>
    <lineage>
        <taxon>Bacteria</taxon>
        <taxon>Bacillati</taxon>
        <taxon>Bacillota</taxon>
        <taxon>Clostridia</taxon>
        <taxon>Lachnospirales</taxon>
        <taxon>Lachnospiraceae</taxon>
        <taxon>Enterocloster</taxon>
    </lineage>
</organism>
<dbReference type="Gene3D" id="1.10.10.10">
    <property type="entry name" value="Winged helix-like DNA-binding domain superfamily/Winged helix DNA-binding domain"/>
    <property type="match status" value="1"/>
</dbReference>
<evidence type="ECO:0000313" key="6">
    <source>
        <dbReference type="EMBL" id="KMW14084.1"/>
    </source>
</evidence>
<dbReference type="EMBL" id="ADLK01000042">
    <property type="protein sequence ID" value="KMW14084.1"/>
    <property type="molecule type" value="Genomic_DNA"/>
</dbReference>
<keyword evidence="2" id="KW-0805">Transcription regulation</keyword>
<evidence type="ECO:0000256" key="3">
    <source>
        <dbReference type="ARBA" id="ARBA00023125"/>
    </source>
</evidence>